<dbReference type="STRING" id="1793963.AXI58_17125"/>
<keyword evidence="1" id="KW-0812">Transmembrane</keyword>
<feature type="transmembrane region" description="Helical" evidence="1">
    <location>
        <begin position="144"/>
        <end position="164"/>
    </location>
</feature>
<comment type="caution">
    <text evidence="2">The sequence shown here is derived from an EMBL/GenBank/DDBJ whole genome shotgun (WGS) entry which is preliminary data.</text>
</comment>
<dbReference type="PANTHER" id="PTHR42867">
    <property type="entry name" value="MEMBRANE PROTEIN-RELATED"/>
    <property type="match status" value="1"/>
</dbReference>
<feature type="transmembrane region" description="Helical" evidence="1">
    <location>
        <begin position="234"/>
        <end position="255"/>
    </location>
</feature>
<dbReference type="AlphaFoldDB" id="A0A150F732"/>
<protein>
    <recommendedName>
        <fullName evidence="4">Metal-dependent enzyme</fullName>
    </recommendedName>
</protein>
<dbReference type="EMBL" id="LSBA01000017">
    <property type="protein sequence ID" value="KXZ18531.1"/>
    <property type="molecule type" value="Genomic_DNA"/>
</dbReference>
<dbReference type="PANTHER" id="PTHR42867:SF1">
    <property type="entry name" value="MEMBRANE PROTEIN-RELATED"/>
    <property type="match status" value="1"/>
</dbReference>
<dbReference type="Proteomes" id="UP000075430">
    <property type="component" value="Unassembled WGS sequence"/>
</dbReference>
<reference evidence="3" key="1">
    <citation type="submission" date="2016-02" db="EMBL/GenBank/DDBJ databases">
        <authorList>
            <person name="Dunlap C."/>
        </authorList>
    </citation>
    <scope>NUCLEOTIDE SEQUENCE [LARGE SCALE GENOMIC DNA]</scope>
    <source>
        <strain evidence="3">NRRL B-41092</strain>
    </source>
</reference>
<dbReference type="RefSeq" id="WP_061521978.1">
    <property type="nucleotide sequence ID" value="NZ_JARLZY010000025.1"/>
</dbReference>
<evidence type="ECO:0008006" key="4">
    <source>
        <dbReference type="Google" id="ProtNLM"/>
    </source>
</evidence>
<evidence type="ECO:0000256" key="1">
    <source>
        <dbReference type="SAM" id="Phobius"/>
    </source>
</evidence>
<name>A0A150F732_9BACI</name>
<keyword evidence="3" id="KW-1185">Reference proteome</keyword>
<keyword evidence="1" id="KW-0472">Membrane</keyword>
<proteinExistence type="predicted"/>
<evidence type="ECO:0000313" key="3">
    <source>
        <dbReference type="Proteomes" id="UP000075430"/>
    </source>
</evidence>
<sequence length="318" mass="35879">MSKQQTPPAYGGQAVVEGVMFGGKRNYVTAIRRTDGSIDFFRLPRVPNAKLAAFKKIPFLRGIIAIIEASANGTKHLNFSSERYGLDPLDDDQLENEEKKGSGLSMFFSLAVIGVISFLFSKFVFTLVPVFLAELTRPVFPSDAAQIGIESLFKLILLLGYIYFLSMTPLIKRVFQYHGAEHKVINCYEQNLPITVGNVQKQSRLHYRCGSSFILFTIIVGMFVYLLVPTDPLWVRILDRIALIPVVLGISFEVLQLTNRVRNIPVLKVLGYPGLWLQLLTTKEPKDDQVEVAIESFNELLRLEDISEQREKPSHNVI</sequence>
<keyword evidence="1" id="KW-1133">Transmembrane helix</keyword>
<dbReference type="InterPro" id="IPR010787">
    <property type="entry name" value="DUF1385"/>
</dbReference>
<accession>A0A150F732</accession>
<feature type="transmembrane region" description="Helical" evidence="1">
    <location>
        <begin position="107"/>
        <end position="132"/>
    </location>
</feature>
<dbReference type="Pfam" id="PF07136">
    <property type="entry name" value="DUF1385"/>
    <property type="match status" value="1"/>
</dbReference>
<evidence type="ECO:0000313" key="2">
    <source>
        <dbReference type="EMBL" id="KXZ18531.1"/>
    </source>
</evidence>
<organism evidence="2 3">
    <name type="scientific">Bacillus nakamurai</name>
    <dbReference type="NCBI Taxonomy" id="1793963"/>
    <lineage>
        <taxon>Bacteria</taxon>
        <taxon>Bacillati</taxon>
        <taxon>Bacillota</taxon>
        <taxon>Bacilli</taxon>
        <taxon>Bacillales</taxon>
        <taxon>Bacillaceae</taxon>
        <taxon>Bacillus</taxon>
    </lineage>
</organism>
<gene>
    <name evidence="2" type="ORF">AXI58_17125</name>
</gene>
<feature type="transmembrane region" description="Helical" evidence="1">
    <location>
        <begin position="209"/>
        <end position="228"/>
    </location>
</feature>
<dbReference type="OrthoDB" id="9784805at2"/>